<keyword evidence="2" id="KW-1185">Reference proteome</keyword>
<gene>
    <name evidence="1" type="ORF">EG68_00714</name>
</gene>
<dbReference type="AlphaFoldDB" id="A0A8S9Z3I0"/>
<accession>A0A8S9Z3I0</accession>
<dbReference type="Proteomes" id="UP000822476">
    <property type="component" value="Unassembled WGS sequence"/>
</dbReference>
<evidence type="ECO:0000313" key="2">
    <source>
        <dbReference type="Proteomes" id="UP000822476"/>
    </source>
</evidence>
<name>A0A8S9Z3I0_9TREM</name>
<comment type="caution">
    <text evidence="1">The sequence shown here is derived from an EMBL/GenBank/DDBJ whole genome shotgun (WGS) entry which is preliminary data.</text>
</comment>
<reference evidence="1" key="1">
    <citation type="submission" date="2019-07" db="EMBL/GenBank/DDBJ databases">
        <title>Annotation for the trematode Paragonimus miyazaki's.</title>
        <authorList>
            <person name="Choi Y.-J."/>
        </authorList>
    </citation>
    <scope>NUCLEOTIDE SEQUENCE</scope>
    <source>
        <strain evidence="1">Japan</strain>
    </source>
</reference>
<proteinExistence type="predicted"/>
<organism evidence="1 2">
    <name type="scientific">Paragonimus skrjabini miyazakii</name>
    <dbReference type="NCBI Taxonomy" id="59628"/>
    <lineage>
        <taxon>Eukaryota</taxon>
        <taxon>Metazoa</taxon>
        <taxon>Spiralia</taxon>
        <taxon>Lophotrochozoa</taxon>
        <taxon>Platyhelminthes</taxon>
        <taxon>Trematoda</taxon>
        <taxon>Digenea</taxon>
        <taxon>Plagiorchiida</taxon>
        <taxon>Troglotremata</taxon>
        <taxon>Troglotrematidae</taxon>
        <taxon>Paragonimus</taxon>
    </lineage>
</organism>
<evidence type="ECO:0000313" key="1">
    <source>
        <dbReference type="EMBL" id="KAF7262015.1"/>
    </source>
</evidence>
<sequence>MTLHTSLFPLKDVLFQRLYNPSQQMCTLIGAVSKSYFYRSWFFITKSSVISSSDIYPVSELM</sequence>
<protein>
    <submittedName>
        <fullName evidence="1">Uncharacterized protein</fullName>
    </submittedName>
</protein>
<dbReference type="EMBL" id="JTDE01000195">
    <property type="protein sequence ID" value="KAF7262015.1"/>
    <property type="molecule type" value="Genomic_DNA"/>
</dbReference>